<dbReference type="InterPro" id="IPR023828">
    <property type="entry name" value="Peptidase_S8_Ser-AS"/>
</dbReference>
<evidence type="ECO:0000256" key="6">
    <source>
        <dbReference type="SAM" id="SignalP"/>
    </source>
</evidence>
<evidence type="ECO:0000313" key="9">
    <source>
        <dbReference type="Proteomes" id="UP000015100"/>
    </source>
</evidence>
<dbReference type="PANTHER" id="PTHR43806">
    <property type="entry name" value="PEPTIDASE S8"/>
    <property type="match status" value="1"/>
</dbReference>
<dbReference type="Proteomes" id="UP000015100">
    <property type="component" value="Unassembled WGS sequence"/>
</dbReference>
<accession>S8AIW9</accession>
<dbReference type="SUPFAM" id="SSF52743">
    <property type="entry name" value="Subtilisin-like"/>
    <property type="match status" value="1"/>
</dbReference>
<evidence type="ECO:0000256" key="5">
    <source>
        <dbReference type="PROSITE-ProRule" id="PRU01240"/>
    </source>
</evidence>
<reference evidence="8 9" key="1">
    <citation type="journal article" date="2013" name="PLoS Genet.">
        <title>Genomic mechanisms accounting for the adaptation to parasitism in nematode-trapping fungi.</title>
        <authorList>
            <person name="Meerupati T."/>
            <person name="Andersson K.M."/>
            <person name="Friman E."/>
            <person name="Kumar D."/>
            <person name="Tunlid A."/>
            <person name="Ahren D."/>
        </authorList>
    </citation>
    <scope>NUCLEOTIDE SEQUENCE [LARGE SCALE GENOMIC DNA]</scope>
    <source>
        <strain evidence="8 9">CBS 200.50</strain>
    </source>
</reference>
<dbReference type="PROSITE" id="PS51892">
    <property type="entry name" value="SUBTILASE"/>
    <property type="match status" value="1"/>
</dbReference>
<dbReference type="InterPro" id="IPR034193">
    <property type="entry name" value="PCSK9_ProteinaseK-like"/>
</dbReference>
<dbReference type="Gene3D" id="3.40.50.200">
    <property type="entry name" value="Peptidase S8/S53 domain"/>
    <property type="match status" value="1"/>
</dbReference>
<evidence type="ECO:0000256" key="4">
    <source>
        <dbReference type="ARBA" id="ARBA00022825"/>
    </source>
</evidence>
<keyword evidence="4 5" id="KW-0720">Serine protease</keyword>
<dbReference type="PANTHER" id="PTHR43806:SF11">
    <property type="entry name" value="CEREVISIN-RELATED"/>
    <property type="match status" value="1"/>
</dbReference>
<dbReference type="InterPro" id="IPR050131">
    <property type="entry name" value="Peptidase_S8_subtilisin-like"/>
</dbReference>
<feature type="active site" description="Charge relay system" evidence="5">
    <location>
        <position position="230"/>
    </location>
</feature>
<comment type="similarity">
    <text evidence="1 5">Belongs to the peptidase S8 family.</text>
</comment>
<proteinExistence type="inferred from homology"/>
<dbReference type="CDD" id="cd04077">
    <property type="entry name" value="Peptidases_S8_PCSK9_ProteinaseK_like"/>
    <property type="match status" value="1"/>
</dbReference>
<dbReference type="EMBL" id="AQGS01000095">
    <property type="protein sequence ID" value="EPS42935.1"/>
    <property type="molecule type" value="Genomic_DNA"/>
</dbReference>
<dbReference type="Pfam" id="PF00082">
    <property type="entry name" value="Peptidase_S8"/>
    <property type="match status" value="1"/>
</dbReference>
<dbReference type="GO" id="GO:0004252">
    <property type="term" value="F:serine-type endopeptidase activity"/>
    <property type="evidence" value="ECO:0007669"/>
    <property type="project" value="UniProtKB-UniRule"/>
</dbReference>
<keyword evidence="3 5" id="KW-0378">Hydrolase</keyword>
<comment type="caution">
    <text evidence="8">The sequence shown here is derived from an EMBL/GenBank/DDBJ whole genome shotgun (WGS) entry which is preliminary data.</text>
</comment>
<feature type="active site" description="Charge relay system" evidence="5">
    <location>
        <position position="400"/>
    </location>
</feature>
<dbReference type="PROSITE" id="PS00138">
    <property type="entry name" value="SUBTILASE_SER"/>
    <property type="match status" value="1"/>
</dbReference>
<keyword evidence="6" id="KW-0732">Signal</keyword>
<evidence type="ECO:0000259" key="7">
    <source>
        <dbReference type="Pfam" id="PF00082"/>
    </source>
</evidence>
<evidence type="ECO:0000256" key="2">
    <source>
        <dbReference type="ARBA" id="ARBA00022670"/>
    </source>
</evidence>
<evidence type="ECO:0000256" key="3">
    <source>
        <dbReference type="ARBA" id="ARBA00022801"/>
    </source>
</evidence>
<dbReference type="eggNOG" id="KOG1153">
    <property type="taxonomic scope" value="Eukaryota"/>
</dbReference>
<dbReference type="InterPro" id="IPR022398">
    <property type="entry name" value="Peptidase_S8_His-AS"/>
</dbReference>
<feature type="chain" id="PRO_5004560666" description="Peptidase S8/S53 domain-containing protein" evidence="6">
    <location>
        <begin position="22"/>
        <end position="456"/>
    </location>
</feature>
<gene>
    <name evidence="8" type="ORF">H072_3049</name>
</gene>
<dbReference type="InterPro" id="IPR000209">
    <property type="entry name" value="Peptidase_S8/S53_dom"/>
</dbReference>
<dbReference type="PRINTS" id="PR00723">
    <property type="entry name" value="SUBTILISIN"/>
</dbReference>
<organism evidence="8 9">
    <name type="scientific">Dactylellina haptotyla (strain CBS 200.50)</name>
    <name type="common">Nematode-trapping fungus</name>
    <name type="synonym">Monacrosporium haptotylum</name>
    <dbReference type="NCBI Taxonomy" id="1284197"/>
    <lineage>
        <taxon>Eukaryota</taxon>
        <taxon>Fungi</taxon>
        <taxon>Dikarya</taxon>
        <taxon>Ascomycota</taxon>
        <taxon>Pezizomycotina</taxon>
        <taxon>Orbiliomycetes</taxon>
        <taxon>Orbiliales</taxon>
        <taxon>Orbiliaceae</taxon>
        <taxon>Dactylellina</taxon>
    </lineage>
</organism>
<reference evidence="9" key="2">
    <citation type="submission" date="2013-04" db="EMBL/GenBank/DDBJ databases">
        <title>Genomic mechanisms accounting for the adaptation to parasitism in nematode-trapping fungi.</title>
        <authorList>
            <person name="Ahren D.G."/>
        </authorList>
    </citation>
    <scope>NUCLEOTIDE SEQUENCE [LARGE SCALE GENOMIC DNA]</scope>
    <source>
        <strain evidence="9">CBS 200.50</strain>
    </source>
</reference>
<evidence type="ECO:0000256" key="1">
    <source>
        <dbReference type="ARBA" id="ARBA00011073"/>
    </source>
</evidence>
<keyword evidence="2 5" id="KW-0645">Protease</keyword>
<protein>
    <recommendedName>
        <fullName evidence="7">Peptidase S8/S53 domain-containing protein</fullName>
    </recommendedName>
</protein>
<dbReference type="HOGENOM" id="CLU_011263_1_4_1"/>
<dbReference type="InterPro" id="IPR015500">
    <property type="entry name" value="Peptidase_S8_subtilisin-rel"/>
</dbReference>
<feature type="signal peptide" evidence="6">
    <location>
        <begin position="1"/>
        <end position="21"/>
    </location>
</feature>
<feature type="active site" description="Charge relay system" evidence="5">
    <location>
        <position position="199"/>
    </location>
</feature>
<dbReference type="PROSITE" id="PS00137">
    <property type="entry name" value="SUBTILASE_HIS"/>
    <property type="match status" value="1"/>
</dbReference>
<feature type="domain" description="Peptidase S8/S53" evidence="7">
    <location>
        <begin position="191"/>
        <end position="435"/>
    </location>
</feature>
<dbReference type="InterPro" id="IPR036852">
    <property type="entry name" value="Peptidase_S8/S53_dom_sf"/>
</dbReference>
<keyword evidence="9" id="KW-1185">Reference proteome</keyword>
<dbReference type="GO" id="GO:0006508">
    <property type="term" value="P:proteolysis"/>
    <property type="evidence" value="ECO:0007669"/>
    <property type="project" value="UniProtKB-KW"/>
</dbReference>
<sequence length="456" mass="48779">MKSQLLLQPLILLLSLPSALSATLPRSVEKPLGVGSAKEQNYIIALKTTEKRPWAEIVKSFGQPSQPENVITKTVRIYGLKLTAADALKISKLPFVAGVALDSEIHVPGDKLSELDLDADEAPSEEEEAANHARDLIPSPAIVARANALKVRKDATWAMQRISSGVKVEKNPKGKNTKYTYSYDPKTDTGAGVDVYVVDGGIDMKNSQFGGRAKQIYSFSRTRPQDVKGHGTHVAGIIGSKSFGIAKNVNLISIKVTGASDQWPSLSEILAGYDTAIENHMNRKKDPKFVASIINMSNGGGAGLEPLKALLAKAESEGMHMVAAAGNERRDACFGYPAGFNQEVKSLITVGNIDINDELEVSSNFGKCVDIFAPGTDIISVALPKAPGSKKGMIAMTGTSMSTPMVAGVIAGQVLKHPELRNDPLAMKKHILGMAKSGIHNYNPSKGPDRILFRSN</sequence>
<dbReference type="STRING" id="1284197.S8AIW9"/>
<dbReference type="OrthoDB" id="206201at2759"/>
<name>S8AIW9_DACHA</name>
<dbReference type="AlphaFoldDB" id="S8AIW9"/>
<evidence type="ECO:0000313" key="8">
    <source>
        <dbReference type="EMBL" id="EPS42935.1"/>
    </source>
</evidence>